<dbReference type="EMBL" id="JAANIU010010995">
    <property type="protein sequence ID" value="KAG1531363.1"/>
    <property type="molecule type" value="Genomic_DNA"/>
</dbReference>
<name>A0A9P7C1K5_9FUNG</name>
<keyword evidence="3" id="KW-1185">Reference proteome</keyword>
<gene>
    <name evidence="2" type="ORF">G6F50_016738</name>
</gene>
<proteinExistence type="predicted"/>
<accession>A0A9P7C1K5</accession>
<dbReference type="AlphaFoldDB" id="A0A9P7C1K5"/>
<sequence length="81" mass="8631">MAAVQQLPYQRLEGAQRGHVVAGQHAVAQQSARLLVAVEDQVFLAGEVVEDRLARDPGGLGDLGHRHRLEAAPDDQLGGDV</sequence>
<evidence type="ECO:0000313" key="2">
    <source>
        <dbReference type="EMBL" id="KAG1531363.1"/>
    </source>
</evidence>
<protein>
    <submittedName>
        <fullName evidence="2">Uncharacterized protein</fullName>
    </submittedName>
</protein>
<feature type="region of interest" description="Disordered" evidence="1">
    <location>
        <begin position="56"/>
        <end position="81"/>
    </location>
</feature>
<comment type="caution">
    <text evidence="2">The sequence shown here is derived from an EMBL/GenBank/DDBJ whole genome shotgun (WGS) entry which is preliminary data.</text>
</comment>
<evidence type="ECO:0000313" key="3">
    <source>
        <dbReference type="Proteomes" id="UP000740926"/>
    </source>
</evidence>
<reference evidence="2 3" key="1">
    <citation type="journal article" date="2020" name="Microb. Genom.">
        <title>Genetic diversity of clinical and environmental Mucorales isolates obtained from an investigation of mucormycosis cases among solid organ transplant recipients.</title>
        <authorList>
            <person name="Nguyen M.H."/>
            <person name="Kaul D."/>
            <person name="Muto C."/>
            <person name="Cheng S.J."/>
            <person name="Richter R.A."/>
            <person name="Bruno V.M."/>
            <person name="Liu G."/>
            <person name="Beyhan S."/>
            <person name="Sundermann A.J."/>
            <person name="Mounaud S."/>
            <person name="Pasculle A.W."/>
            <person name="Nierman W.C."/>
            <person name="Driscoll E."/>
            <person name="Cumbie R."/>
            <person name="Clancy C.J."/>
            <person name="Dupont C.L."/>
        </authorList>
    </citation>
    <scope>NUCLEOTIDE SEQUENCE [LARGE SCALE GENOMIC DNA]</scope>
    <source>
        <strain evidence="2 3">GL24</strain>
    </source>
</reference>
<evidence type="ECO:0000256" key="1">
    <source>
        <dbReference type="SAM" id="MobiDB-lite"/>
    </source>
</evidence>
<dbReference type="Proteomes" id="UP000740926">
    <property type="component" value="Unassembled WGS sequence"/>
</dbReference>
<organism evidence="2 3">
    <name type="scientific">Rhizopus delemar</name>
    <dbReference type="NCBI Taxonomy" id="936053"/>
    <lineage>
        <taxon>Eukaryota</taxon>
        <taxon>Fungi</taxon>
        <taxon>Fungi incertae sedis</taxon>
        <taxon>Mucoromycota</taxon>
        <taxon>Mucoromycotina</taxon>
        <taxon>Mucoromycetes</taxon>
        <taxon>Mucorales</taxon>
        <taxon>Mucorineae</taxon>
        <taxon>Rhizopodaceae</taxon>
        <taxon>Rhizopus</taxon>
    </lineage>
</organism>